<dbReference type="GO" id="GO:0030246">
    <property type="term" value="F:carbohydrate binding"/>
    <property type="evidence" value="ECO:0007669"/>
    <property type="project" value="InterPro"/>
</dbReference>
<keyword evidence="4" id="KW-0106">Calcium</keyword>
<protein>
    <submittedName>
        <fullName evidence="9">Glycoside hydrolase family 97 protein</fullName>
    </submittedName>
</protein>
<dbReference type="OrthoDB" id="57532at2"/>
<dbReference type="InterPro" id="IPR029486">
    <property type="entry name" value="GH97_N"/>
</dbReference>
<dbReference type="PANTHER" id="PTHR35803:SF2">
    <property type="entry name" value="RETAINING ALPHA-GALACTOSIDASE"/>
    <property type="match status" value="1"/>
</dbReference>
<evidence type="ECO:0000313" key="9">
    <source>
        <dbReference type="EMBL" id="TCD00079.1"/>
    </source>
</evidence>
<dbReference type="InterPro" id="IPR029483">
    <property type="entry name" value="GH97_C"/>
</dbReference>
<proteinExistence type="predicted"/>
<sequence length="654" mass="73280">MLLTPKNNQMNLKTGILCLICFAGINTQAIDKKYELKSPDKKLSVSILTGDSTTYSVAYKGLNVVLTSAISMKLQNIELGKKVTINKAAASSGKEFNELTLSIKGDYAMVFRVYKEGFAYRFITNIKDSVKVISEQAVFNLLKSPAAFLQETDNYTSWEGPYVKYVSTELIANGKRATTPALFSYHDSGVELVIAESDLFDYPGMYVQKNGDQYNGNWAQYPTKTELGSWGNFVSVVKERAGFLASTTGKRTFPWRIVMVSVDDRDLLNNHLVRKLASPSILKDTSWIKPGKATWEWWHDALLPGADIPSGMPNRNTALYNYYVDFAAENKLEYLMIDAGWSDNYDLTKINPKNDVRGVIKRAKEKNVGVFLWCVGTTLLKDLDKNLDFLASIGAVGIKVDFFDRDDQLAMQWIETIAKEAAKRKLMVNFHGCSKPTGMEKTYPNIVNYEAVRGAESDKWDYTIDPAHHLLMPFIRMLAGPMDYTPGAMRNKTKAAFKPIDPGLPSGQGTRAHELAMFVLYDQPFAMLADSPVEYMKYPDIMQFLSAVPTVYDETKVLAAKIGEYAIVAKRKGEDWYAGAMTNWEPKDLELDLSFLKPGITYTADIYTDGPDAATNAEQYVHQTIEVTNRTKMKVKMAPGGGFAIMIKKSIFKK</sequence>
<dbReference type="GO" id="GO:0016798">
    <property type="term" value="F:hydrolase activity, acting on glycosyl bonds"/>
    <property type="evidence" value="ECO:0007669"/>
    <property type="project" value="UniProtKB-KW"/>
</dbReference>
<feature type="domain" description="Glycosyl-hydrolase 97 C-terminal oligomerisation" evidence="8">
    <location>
        <begin position="552"/>
        <end position="648"/>
    </location>
</feature>
<keyword evidence="5" id="KW-0326">Glycosidase</keyword>
<comment type="caution">
    <text evidence="9">The sequence shown here is derived from an EMBL/GenBank/DDBJ whole genome shotgun (WGS) entry which is preliminary data.</text>
</comment>
<dbReference type="InterPro" id="IPR013785">
    <property type="entry name" value="Aldolase_TIM"/>
</dbReference>
<dbReference type="InterPro" id="IPR014718">
    <property type="entry name" value="GH-type_carb-bd"/>
</dbReference>
<comment type="subunit">
    <text evidence="2">Monomer.</text>
</comment>
<evidence type="ECO:0000259" key="6">
    <source>
        <dbReference type="Pfam" id="PF10566"/>
    </source>
</evidence>
<dbReference type="InterPro" id="IPR017853">
    <property type="entry name" value="GH"/>
</dbReference>
<dbReference type="AlphaFoldDB" id="A0A4R0NIM7"/>
<dbReference type="InterPro" id="IPR052720">
    <property type="entry name" value="Glycosyl_hydrolase_97"/>
</dbReference>
<dbReference type="PANTHER" id="PTHR35803">
    <property type="entry name" value="GLUCAN 1,4-ALPHA-GLUCOSIDASE SUSB-RELATED"/>
    <property type="match status" value="1"/>
</dbReference>
<keyword evidence="10" id="KW-1185">Reference proteome</keyword>
<dbReference type="Pfam" id="PF14509">
    <property type="entry name" value="GH97_C"/>
    <property type="match status" value="1"/>
</dbReference>
<evidence type="ECO:0000256" key="2">
    <source>
        <dbReference type="ARBA" id="ARBA00011245"/>
    </source>
</evidence>
<gene>
    <name evidence="9" type="ORF">EZ437_15280</name>
</gene>
<feature type="domain" description="Glycosyl-hydrolase 97 N-terminal" evidence="7">
    <location>
        <begin position="36"/>
        <end position="279"/>
    </location>
</feature>
<dbReference type="Gene3D" id="2.70.98.10">
    <property type="match status" value="1"/>
</dbReference>
<name>A0A4R0NIM7_9SPHI</name>
<dbReference type="Pfam" id="PF10566">
    <property type="entry name" value="Glyco_hydro_97"/>
    <property type="match status" value="1"/>
</dbReference>
<dbReference type="InterPro" id="IPR019563">
    <property type="entry name" value="GH97_catalytic"/>
</dbReference>
<dbReference type="Gene3D" id="2.60.40.1180">
    <property type="entry name" value="Golgi alpha-mannosidase II"/>
    <property type="match status" value="1"/>
</dbReference>
<organism evidence="9 10">
    <name type="scientific">Pedobacter psychroterrae</name>
    <dbReference type="NCBI Taxonomy" id="2530453"/>
    <lineage>
        <taxon>Bacteria</taxon>
        <taxon>Pseudomonadati</taxon>
        <taxon>Bacteroidota</taxon>
        <taxon>Sphingobacteriia</taxon>
        <taxon>Sphingobacteriales</taxon>
        <taxon>Sphingobacteriaceae</taxon>
        <taxon>Pedobacter</taxon>
    </lineage>
</organism>
<reference evidence="9 10" key="1">
    <citation type="submission" date="2019-02" db="EMBL/GenBank/DDBJ databases">
        <title>Pedobacter sp. RP-1-14 sp. nov., isolated from Arctic soil.</title>
        <authorList>
            <person name="Dahal R.H."/>
        </authorList>
    </citation>
    <scope>NUCLEOTIDE SEQUENCE [LARGE SCALE GENOMIC DNA]</scope>
    <source>
        <strain evidence="9 10">RP-1-14</strain>
    </source>
</reference>
<evidence type="ECO:0000256" key="5">
    <source>
        <dbReference type="ARBA" id="ARBA00023295"/>
    </source>
</evidence>
<feature type="domain" description="Glycosyl-hydrolase 97 catalytic" evidence="6">
    <location>
        <begin position="297"/>
        <end position="452"/>
    </location>
</feature>
<keyword evidence="3 9" id="KW-0378">Hydrolase</keyword>
<evidence type="ECO:0000256" key="1">
    <source>
        <dbReference type="ARBA" id="ARBA00001913"/>
    </source>
</evidence>
<dbReference type="SUPFAM" id="SSF51445">
    <property type="entry name" value="(Trans)glycosidases"/>
    <property type="match status" value="1"/>
</dbReference>
<evidence type="ECO:0000259" key="8">
    <source>
        <dbReference type="Pfam" id="PF14509"/>
    </source>
</evidence>
<evidence type="ECO:0000313" key="10">
    <source>
        <dbReference type="Proteomes" id="UP000293347"/>
    </source>
</evidence>
<dbReference type="Proteomes" id="UP000293347">
    <property type="component" value="Unassembled WGS sequence"/>
</dbReference>
<dbReference type="InterPro" id="IPR013780">
    <property type="entry name" value="Glyco_hydro_b"/>
</dbReference>
<dbReference type="Pfam" id="PF14508">
    <property type="entry name" value="GH97_N"/>
    <property type="match status" value="1"/>
</dbReference>
<evidence type="ECO:0000259" key="7">
    <source>
        <dbReference type="Pfam" id="PF14508"/>
    </source>
</evidence>
<accession>A0A4R0NIM7</accession>
<dbReference type="EMBL" id="SJSL01000004">
    <property type="protein sequence ID" value="TCD00079.1"/>
    <property type="molecule type" value="Genomic_DNA"/>
</dbReference>
<comment type="cofactor">
    <cofactor evidence="1">
        <name>Ca(2+)</name>
        <dbReference type="ChEBI" id="CHEBI:29108"/>
    </cofactor>
</comment>
<evidence type="ECO:0000256" key="3">
    <source>
        <dbReference type="ARBA" id="ARBA00022801"/>
    </source>
</evidence>
<evidence type="ECO:0000256" key="4">
    <source>
        <dbReference type="ARBA" id="ARBA00022837"/>
    </source>
</evidence>
<dbReference type="Gene3D" id="3.20.20.70">
    <property type="entry name" value="Aldolase class I"/>
    <property type="match status" value="1"/>
</dbReference>